<dbReference type="PANTHER" id="PTHR14224">
    <property type="entry name" value="SIMILAR TO PREFERENTIALLY EXPRESSED ANTIGEN IN MELANOMA-LIKE 3"/>
    <property type="match status" value="1"/>
</dbReference>
<dbReference type="Proteomes" id="UP001623349">
    <property type="component" value="Unassembled WGS sequence"/>
</dbReference>
<evidence type="ECO:0000313" key="4">
    <source>
        <dbReference type="Proteomes" id="UP001623349"/>
    </source>
</evidence>
<dbReference type="PANTHER" id="PTHR14224:SF108">
    <property type="entry name" value="PRAME LIKE 11-RELATED"/>
    <property type="match status" value="1"/>
</dbReference>
<dbReference type="SUPFAM" id="SSF52047">
    <property type="entry name" value="RNI-like"/>
    <property type="match status" value="1"/>
</dbReference>
<dbReference type="Gene3D" id="3.80.10.10">
    <property type="entry name" value="Ribonuclease Inhibitor"/>
    <property type="match status" value="1"/>
</dbReference>
<gene>
    <name evidence="3" type="ORF">APTSU1_000443300</name>
</gene>
<organism evidence="3 4">
    <name type="scientific">Apodemus speciosus</name>
    <name type="common">Large Japanese field mouse</name>
    <dbReference type="NCBI Taxonomy" id="105296"/>
    <lineage>
        <taxon>Eukaryota</taxon>
        <taxon>Metazoa</taxon>
        <taxon>Chordata</taxon>
        <taxon>Craniata</taxon>
        <taxon>Vertebrata</taxon>
        <taxon>Euteleostomi</taxon>
        <taxon>Mammalia</taxon>
        <taxon>Eutheria</taxon>
        <taxon>Euarchontoglires</taxon>
        <taxon>Glires</taxon>
        <taxon>Rodentia</taxon>
        <taxon>Myomorpha</taxon>
        <taxon>Muroidea</taxon>
        <taxon>Muridae</taxon>
        <taxon>Murinae</taxon>
        <taxon>Apodemus</taxon>
    </lineage>
</organism>
<dbReference type="EMBL" id="BAAFST010000004">
    <property type="protein sequence ID" value="GAB1289203.1"/>
    <property type="molecule type" value="Genomic_DNA"/>
</dbReference>
<sequence>MRQKVRPTCRRWKLQVLDLRDDNHNFWNVWDGIEKGACPPDFSQTQLLRNHPIQWGTPAVTVWINLYVNPRHTIEYNEYFYEWAKKRKDVQVNCQKVKFLPNPHYHPWHLLDIVEPSSIQELEVYKHFDLDTLAMIAPDLGQMRNLQKLLLNNVHISLEQSENKEVEEWCIRMIIPHFSKLHKLQHLYFNDVCFVNEHLDQVLRCLESPLETLAITRCNLSESDMSCLSQCPRVHQLKHLDLSGIDFINLSHEFLGRLLKRLTPTLQTLELKGCMITDFQIDVLLPALSQCIQLTEIDLQMNCLSKNSLKKLLQHTANLRQLTKEMYSAPYEVYDELGNVLPQKFAQYCSELMVTLNVIRQPKEICFVSNICANCGGLCVYNMEATLCFCWQ</sequence>
<evidence type="ECO:0000256" key="1">
    <source>
        <dbReference type="ARBA" id="ARBA00022614"/>
    </source>
</evidence>
<dbReference type="InterPro" id="IPR050694">
    <property type="entry name" value="LRRC14/PRAME"/>
</dbReference>
<name>A0ABQ0EQ78_APOSI</name>
<keyword evidence="4" id="KW-1185">Reference proteome</keyword>
<evidence type="ECO:0000256" key="2">
    <source>
        <dbReference type="ARBA" id="ARBA00022737"/>
    </source>
</evidence>
<proteinExistence type="predicted"/>
<accession>A0ABQ0EQ78</accession>
<dbReference type="InterPro" id="IPR032675">
    <property type="entry name" value="LRR_dom_sf"/>
</dbReference>
<evidence type="ECO:0000313" key="3">
    <source>
        <dbReference type="EMBL" id="GAB1289203.1"/>
    </source>
</evidence>
<reference evidence="3 4" key="1">
    <citation type="submission" date="2024-08" db="EMBL/GenBank/DDBJ databases">
        <title>The draft genome of Apodemus speciosus.</title>
        <authorList>
            <person name="Nabeshima K."/>
            <person name="Suzuki S."/>
            <person name="Onuma M."/>
        </authorList>
    </citation>
    <scope>NUCLEOTIDE SEQUENCE [LARGE SCALE GENOMIC DNA]</scope>
    <source>
        <strain evidence="3">IB14-021</strain>
    </source>
</reference>
<comment type="caution">
    <text evidence="3">The sequence shown here is derived from an EMBL/GenBank/DDBJ whole genome shotgun (WGS) entry which is preliminary data.</text>
</comment>
<protein>
    <submittedName>
        <fullName evidence="3">PRAME-like 11</fullName>
    </submittedName>
</protein>
<keyword evidence="2" id="KW-0677">Repeat</keyword>
<keyword evidence="1" id="KW-0433">Leucine-rich repeat</keyword>